<name>A0AA40C1X1_9PEZI</name>
<dbReference type="EMBL" id="JAULSR010000004">
    <property type="protein sequence ID" value="KAK0621952.1"/>
    <property type="molecule type" value="Genomic_DNA"/>
</dbReference>
<dbReference type="AlphaFoldDB" id="A0AA40C1X1"/>
<feature type="transmembrane region" description="Helical" evidence="2">
    <location>
        <begin position="23"/>
        <end position="47"/>
    </location>
</feature>
<comment type="caution">
    <text evidence="3">The sequence shown here is derived from an EMBL/GenBank/DDBJ whole genome shotgun (WGS) entry which is preliminary data.</text>
</comment>
<accession>A0AA40C1X1</accession>
<feature type="compositionally biased region" description="Basic and acidic residues" evidence="1">
    <location>
        <begin position="399"/>
        <end position="408"/>
    </location>
</feature>
<organism evidence="3 4">
    <name type="scientific">Bombardia bombarda</name>
    <dbReference type="NCBI Taxonomy" id="252184"/>
    <lineage>
        <taxon>Eukaryota</taxon>
        <taxon>Fungi</taxon>
        <taxon>Dikarya</taxon>
        <taxon>Ascomycota</taxon>
        <taxon>Pezizomycotina</taxon>
        <taxon>Sordariomycetes</taxon>
        <taxon>Sordariomycetidae</taxon>
        <taxon>Sordariales</taxon>
        <taxon>Lasiosphaeriaceae</taxon>
        <taxon>Bombardia</taxon>
    </lineage>
</organism>
<evidence type="ECO:0000313" key="4">
    <source>
        <dbReference type="Proteomes" id="UP001174934"/>
    </source>
</evidence>
<feature type="region of interest" description="Disordered" evidence="1">
    <location>
        <begin position="399"/>
        <end position="419"/>
    </location>
</feature>
<feature type="transmembrane region" description="Helical" evidence="2">
    <location>
        <begin position="92"/>
        <end position="113"/>
    </location>
</feature>
<proteinExistence type="predicted"/>
<keyword evidence="2" id="KW-0472">Membrane</keyword>
<evidence type="ECO:0000313" key="3">
    <source>
        <dbReference type="EMBL" id="KAK0621952.1"/>
    </source>
</evidence>
<gene>
    <name evidence="3" type="ORF">B0T17DRAFT_655891</name>
</gene>
<feature type="transmembrane region" description="Helical" evidence="2">
    <location>
        <begin position="373"/>
        <end position="396"/>
    </location>
</feature>
<feature type="transmembrane region" description="Helical" evidence="2">
    <location>
        <begin position="59"/>
        <end position="86"/>
    </location>
</feature>
<dbReference type="Proteomes" id="UP001174934">
    <property type="component" value="Unassembled WGS sequence"/>
</dbReference>
<feature type="region of interest" description="Disordered" evidence="1">
    <location>
        <begin position="248"/>
        <end position="267"/>
    </location>
</feature>
<protein>
    <submittedName>
        <fullName evidence="3">Uncharacterized protein</fullName>
    </submittedName>
</protein>
<reference evidence="3" key="1">
    <citation type="submission" date="2023-06" db="EMBL/GenBank/DDBJ databases">
        <title>Genome-scale phylogeny and comparative genomics of the fungal order Sordariales.</title>
        <authorList>
            <consortium name="Lawrence Berkeley National Laboratory"/>
            <person name="Hensen N."/>
            <person name="Bonometti L."/>
            <person name="Westerberg I."/>
            <person name="Brannstrom I.O."/>
            <person name="Guillou S."/>
            <person name="Cros-Aarteil S."/>
            <person name="Calhoun S."/>
            <person name="Haridas S."/>
            <person name="Kuo A."/>
            <person name="Mondo S."/>
            <person name="Pangilinan J."/>
            <person name="Riley R."/>
            <person name="LaButti K."/>
            <person name="Andreopoulos B."/>
            <person name="Lipzen A."/>
            <person name="Chen C."/>
            <person name="Yanf M."/>
            <person name="Daum C."/>
            <person name="Ng V."/>
            <person name="Clum A."/>
            <person name="Steindorff A."/>
            <person name="Ohm R."/>
            <person name="Martin F."/>
            <person name="Silar P."/>
            <person name="Natvig D."/>
            <person name="Lalanne C."/>
            <person name="Gautier V."/>
            <person name="Ament-velasquez S.L."/>
            <person name="Kruys A."/>
            <person name="Hutchinson M.I."/>
            <person name="Powell A.J."/>
            <person name="Barry K."/>
            <person name="Miller A.N."/>
            <person name="Grigoriev I.V."/>
            <person name="Debuchy R."/>
            <person name="Gladieux P."/>
            <person name="Thoren M.H."/>
            <person name="Johannesson H."/>
        </authorList>
    </citation>
    <scope>NUCLEOTIDE SEQUENCE</scope>
    <source>
        <strain evidence="3">SMH3391-2</strain>
    </source>
</reference>
<feature type="compositionally biased region" description="Low complexity" evidence="1">
    <location>
        <begin position="248"/>
        <end position="263"/>
    </location>
</feature>
<keyword evidence="2" id="KW-1133">Transmembrane helix</keyword>
<sequence>MNASLHQEEEPTSLYLQDANNFYVPHGGLGFANTILTIHVLALLASARSPLFPWQKLRYPLIASAGCAVWGIVSIAIGCISIARLSSRELRLIVAGEAIFQLMSCVVLAVFLFRVDRHSNESSWKRLRIWYSQLRCRRVRSLSARQEIENLIQFHIDNGLQEGGRMPGYALGAGTTDHVYGEEHERQPLHGGNVSQDGDSIHIHGNRRSNRNVPSKRQLNTTLPTIIITSESDIDSALNDARRLGLTSPVSPISATSPTSPTSPLCPSPPISPISPTTPSSPPFPSFIPITIRHNIDRTSHSYIPTTTSPPPNHHHQPSNPIPIPTTTPNPLSITLTTAHILLAALPLLLSLTLLLLPTISLALTIYPTNSRATLATTILTALGGITVATLGITTGRWRSENSDRRVSDTVSDEDLAAV</sequence>
<keyword evidence="4" id="KW-1185">Reference proteome</keyword>
<feature type="transmembrane region" description="Helical" evidence="2">
    <location>
        <begin position="341"/>
        <end position="367"/>
    </location>
</feature>
<evidence type="ECO:0000256" key="1">
    <source>
        <dbReference type="SAM" id="MobiDB-lite"/>
    </source>
</evidence>
<evidence type="ECO:0000256" key="2">
    <source>
        <dbReference type="SAM" id="Phobius"/>
    </source>
</evidence>
<keyword evidence="2" id="KW-0812">Transmembrane</keyword>